<dbReference type="SUPFAM" id="SSF47090">
    <property type="entry name" value="PGBD-like"/>
    <property type="match status" value="1"/>
</dbReference>
<feature type="chain" id="PRO_5047505425" evidence="9">
    <location>
        <begin position="33"/>
        <end position="477"/>
    </location>
</feature>
<name>A0ABX2TL08_9PROT</name>
<keyword evidence="5 7" id="KW-0573">Peptidoglycan synthesis</keyword>
<dbReference type="PANTHER" id="PTHR41533:SF1">
    <property type="entry name" value="L,D-TRANSPEPTIDASE YCBB-RELATED"/>
    <property type="match status" value="1"/>
</dbReference>
<evidence type="ECO:0000256" key="9">
    <source>
        <dbReference type="SAM" id="SignalP"/>
    </source>
</evidence>
<keyword evidence="3" id="KW-0808">Transferase</keyword>
<evidence type="ECO:0000256" key="4">
    <source>
        <dbReference type="ARBA" id="ARBA00022960"/>
    </source>
</evidence>
<feature type="active site" description="Proton donor/acceptor" evidence="7">
    <location>
        <position position="346"/>
    </location>
</feature>
<dbReference type="InterPro" id="IPR005490">
    <property type="entry name" value="LD_TPept_cat_dom"/>
</dbReference>
<dbReference type="RefSeq" id="WP_180285782.1">
    <property type="nucleotide sequence ID" value="NZ_JABFDB010000033.1"/>
</dbReference>
<dbReference type="CDD" id="cd16913">
    <property type="entry name" value="YkuD_like"/>
    <property type="match status" value="1"/>
</dbReference>
<evidence type="ECO:0000313" key="11">
    <source>
        <dbReference type="EMBL" id="NYZ24006.1"/>
    </source>
</evidence>
<proteinExistence type="inferred from homology"/>
<evidence type="ECO:0000256" key="5">
    <source>
        <dbReference type="ARBA" id="ARBA00022984"/>
    </source>
</evidence>
<dbReference type="InterPro" id="IPR052905">
    <property type="entry name" value="LD-transpeptidase_YkuD-like"/>
</dbReference>
<dbReference type="Pfam" id="PF01471">
    <property type="entry name" value="PG_binding_1"/>
    <property type="match status" value="1"/>
</dbReference>
<dbReference type="SUPFAM" id="SSF141523">
    <property type="entry name" value="L,D-transpeptidase catalytic domain-like"/>
    <property type="match status" value="1"/>
</dbReference>
<comment type="similarity">
    <text evidence="2">Belongs to the YkuD family.</text>
</comment>
<accession>A0ABX2TL08</accession>
<feature type="region of interest" description="Disordered" evidence="8">
    <location>
        <begin position="439"/>
        <end position="477"/>
    </location>
</feature>
<dbReference type="Gene3D" id="2.40.440.10">
    <property type="entry name" value="L,D-transpeptidase catalytic domain-like"/>
    <property type="match status" value="1"/>
</dbReference>
<evidence type="ECO:0000256" key="2">
    <source>
        <dbReference type="ARBA" id="ARBA00005992"/>
    </source>
</evidence>
<dbReference type="InterPro" id="IPR002477">
    <property type="entry name" value="Peptidoglycan-bd-like"/>
</dbReference>
<dbReference type="InterPro" id="IPR038063">
    <property type="entry name" value="Transpep_catalytic_dom"/>
</dbReference>
<evidence type="ECO:0000256" key="1">
    <source>
        <dbReference type="ARBA" id="ARBA00004752"/>
    </source>
</evidence>
<protein>
    <submittedName>
        <fullName evidence="11">L,D-transpeptidase family protein</fullName>
    </submittedName>
</protein>
<evidence type="ECO:0000256" key="3">
    <source>
        <dbReference type="ARBA" id="ARBA00022679"/>
    </source>
</evidence>
<keyword evidence="9" id="KW-0732">Signal</keyword>
<dbReference type="PROSITE" id="PS52029">
    <property type="entry name" value="LD_TPASE"/>
    <property type="match status" value="1"/>
</dbReference>
<dbReference type="EMBL" id="JABFDB010000033">
    <property type="protein sequence ID" value="NYZ24006.1"/>
    <property type="molecule type" value="Genomic_DNA"/>
</dbReference>
<sequence>MPNVDRSHTRPRRMLGLAAGLLGGLLSLPVDAATARDLVAGWAARLDQRASELEKAPRVKATLVGAGMVLKKGDGGMVDAVVPGPVQPPADAPSAPVALPDPADAALWALAGIAPPPVDVSIPTLTLPVRARSADRVGRLAARLVELGHLAPDRWTDSFDDELEAAVRSFQTAEGLMPDGKVGEATRQALDRTPAQAAALMRNAVASLKSFQATVPDRVILVNLPSQTVTYIDRGALVFTMRAVVGRPSRQTPLIQDKVTSVTINPTWTVPPTVLTEDKLPNLRKKGNSGIKNAVVYLDGKEVVPERVNWWSVTPDRIRIVQQPGDDNALGRFRFNLTNGDGIFLHGTNDPRLFDRDMRAASSGCVRLADARGVAETLLRPASVDKAAIDAQLDSGKTRTIALPAAVPVRFVYWTATVEPQGTVRVHPGIYEDAPGVAEAAPVKRVPPKPPTRPVQAGASRQAKETGTIQQVARTRT</sequence>
<evidence type="ECO:0000259" key="10">
    <source>
        <dbReference type="PROSITE" id="PS52029"/>
    </source>
</evidence>
<feature type="domain" description="L,D-TPase catalytic" evidence="10">
    <location>
        <begin position="218"/>
        <end position="392"/>
    </location>
</feature>
<feature type="signal peptide" evidence="9">
    <location>
        <begin position="1"/>
        <end position="32"/>
    </location>
</feature>
<evidence type="ECO:0000313" key="12">
    <source>
        <dbReference type="Proteomes" id="UP000584642"/>
    </source>
</evidence>
<keyword evidence="12" id="KW-1185">Reference proteome</keyword>
<reference evidence="11 12" key="1">
    <citation type="submission" date="2020-05" db="EMBL/GenBank/DDBJ databases">
        <title>Azospirillum oleiclasticum sp. nov, a nitrogen-fixing and heavy crude oil-emulsifying bacterium isolated from the crude oil of Yumen Oilfield.</title>
        <authorList>
            <person name="Wu D."/>
            <person name="Cai M."/>
            <person name="Zhang X."/>
        </authorList>
    </citation>
    <scope>NUCLEOTIDE SEQUENCE [LARGE SCALE GENOMIC DNA]</scope>
    <source>
        <strain evidence="11 12">ROY-1-1-2</strain>
    </source>
</reference>
<comment type="pathway">
    <text evidence="1 7">Cell wall biogenesis; peptidoglycan biosynthesis.</text>
</comment>
<dbReference type="PANTHER" id="PTHR41533">
    <property type="entry name" value="L,D-TRANSPEPTIDASE HI_1667-RELATED"/>
    <property type="match status" value="1"/>
</dbReference>
<dbReference type="InterPro" id="IPR036366">
    <property type="entry name" value="PGBDSf"/>
</dbReference>
<evidence type="ECO:0000256" key="7">
    <source>
        <dbReference type="PROSITE-ProRule" id="PRU01373"/>
    </source>
</evidence>
<organism evidence="11 12">
    <name type="scientific">Azospirillum oleiclasticum</name>
    <dbReference type="NCBI Taxonomy" id="2735135"/>
    <lineage>
        <taxon>Bacteria</taxon>
        <taxon>Pseudomonadati</taxon>
        <taxon>Pseudomonadota</taxon>
        <taxon>Alphaproteobacteria</taxon>
        <taxon>Rhodospirillales</taxon>
        <taxon>Azospirillaceae</taxon>
        <taxon>Azospirillum</taxon>
    </lineage>
</organism>
<comment type="caution">
    <text evidence="11">The sequence shown here is derived from an EMBL/GenBank/DDBJ whole genome shotgun (WGS) entry which is preliminary data.</text>
</comment>
<dbReference type="InterPro" id="IPR036365">
    <property type="entry name" value="PGBD-like_sf"/>
</dbReference>
<keyword evidence="4 7" id="KW-0133">Cell shape</keyword>
<dbReference type="Proteomes" id="UP000584642">
    <property type="component" value="Unassembled WGS sequence"/>
</dbReference>
<dbReference type="Pfam" id="PF03734">
    <property type="entry name" value="YkuD"/>
    <property type="match status" value="1"/>
</dbReference>
<keyword evidence="6 7" id="KW-0961">Cell wall biogenesis/degradation</keyword>
<gene>
    <name evidence="11" type="ORF">HND93_30250</name>
</gene>
<evidence type="ECO:0000256" key="8">
    <source>
        <dbReference type="SAM" id="MobiDB-lite"/>
    </source>
</evidence>
<evidence type="ECO:0000256" key="6">
    <source>
        <dbReference type="ARBA" id="ARBA00023316"/>
    </source>
</evidence>
<dbReference type="Gene3D" id="1.10.101.10">
    <property type="entry name" value="PGBD-like superfamily/PGBD"/>
    <property type="match status" value="1"/>
</dbReference>
<feature type="active site" description="Nucleophile" evidence="7">
    <location>
        <position position="365"/>
    </location>
</feature>
<feature type="compositionally biased region" description="Polar residues" evidence="8">
    <location>
        <begin position="465"/>
        <end position="477"/>
    </location>
</feature>